<accession>A0A2G9RY92</accession>
<dbReference type="AlphaFoldDB" id="A0A2G9RY92"/>
<evidence type="ECO:0000313" key="2">
    <source>
        <dbReference type="Proteomes" id="UP000228934"/>
    </source>
</evidence>
<evidence type="ECO:0000313" key="1">
    <source>
        <dbReference type="EMBL" id="PIO32869.1"/>
    </source>
</evidence>
<feature type="non-terminal residue" evidence="1">
    <location>
        <position position="1"/>
    </location>
</feature>
<reference evidence="2" key="1">
    <citation type="journal article" date="2017" name="Nat. Commun.">
        <title>The North American bullfrog draft genome provides insight into hormonal regulation of long noncoding RNA.</title>
        <authorList>
            <person name="Hammond S.A."/>
            <person name="Warren R.L."/>
            <person name="Vandervalk B.P."/>
            <person name="Kucuk E."/>
            <person name="Khan H."/>
            <person name="Gibb E.A."/>
            <person name="Pandoh P."/>
            <person name="Kirk H."/>
            <person name="Zhao Y."/>
            <person name="Jones M."/>
            <person name="Mungall A.J."/>
            <person name="Coope R."/>
            <person name="Pleasance S."/>
            <person name="Moore R.A."/>
            <person name="Holt R.A."/>
            <person name="Round J.M."/>
            <person name="Ohora S."/>
            <person name="Walle B.V."/>
            <person name="Veldhoen N."/>
            <person name="Helbing C.C."/>
            <person name="Birol I."/>
        </authorList>
    </citation>
    <scope>NUCLEOTIDE SEQUENCE [LARGE SCALE GENOMIC DNA]</scope>
</reference>
<name>A0A2G9RY92_AQUCT</name>
<proteinExistence type="predicted"/>
<dbReference type="EMBL" id="KV928327">
    <property type="protein sequence ID" value="PIO32869.1"/>
    <property type="molecule type" value="Genomic_DNA"/>
</dbReference>
<gene>
    <name evidence="1" type="ORF">AB205_0039670</name>
</gene>
<protein>
    <submittedName>
        <fullName evidence="1">Uncharacterized protein</fullName>
    </submittedName>
</protein>
<feature type="non-terminal residue" evidence="1">
    <location>
        <position position="188"/>
    </location>
</feature>
<keyword evidence="2" id="KW-1185">Reference proteome</keyword>
<sequence>VGVDFIWKIFFGVGFIGTIKTQRPIFKHLFDRCISFQFLTARSILAFIKSTSIGLWCEGATDTQRPIFLHLFYRCISLQFLIARPILAFIKSTSIRLRCEVATDTQRPIFQYLLLLSRVCGRDTRICPKKSLLPSALHCGLIIQTGSPSCCLQNKKSLQGKFHFFDFINAIIAAAAASIHSIDVPLYR</sequence>
<organism evidence="1 2">
    <name type="scientific">Aquarana catesbeiana</name>
    <name type="common">American bullfrog</name>
    <name type="synonym">Rana catesbeiana</name>
    <dbReference type="NCBI Taxonomy" id="8400"/>
    <lineage>
        <taxon>Eukaryota</taxon>
        <taxon>Metazoa</taxon>
        <taxon>Chordata</taxon>
        <taxon>Craniata</taxon>
        <taxon>Vertebrata</taxon>
        <taxon>Euteleostomi</taxon>
        <taxon>Amphibia</taxon>
        <taxon>Batrachia</taxon>
        <taxon>Anura</taxon>
        <taxon>Neobatrachia</taxon>
        <taxon>Ranoidea</taxon>
        <taxon>Ranidae</taxon>
        <taxon>Aquarana</taxon>
    </lineage>
</organism>
<dbReference type="Proteomes" id="UP000228934">
    <property type="component" value="Unassembled WGS sequence"/>
</dbReference>